<reference evidence="7 8" key="2">
    <citation type="journal article" date="2007" name="BMC Biol.">
        <title>A 100%-complete sequence reveals unusually simple genomic features in the hot-spring red alga Cyanidioschyzon merolae.</title>
        <authorList>
            <person name="Nozaki H."/>
            <person name="Takano H."/>
            <person name="Misumi O."/>
            <person name="Terasawa K."/>
            <person name="Matsuzaki M."/>
            <person name="Maruyama S."/>
            <person name="Nishida K."/>
            <person name="Yagisawa F."/>
            <person name="Yoshida Y."/>
            <person name="Fujiwara T."/>
            <person name="Takio S."/>
            <person name="Tamura K."/>
            <person name="Chung S.J."/>
            <person name="Nakamura S."/>
            <person name="Kuroiwa H."/>
            <person name="Tanaka K."/>
            <person name="Sato N."/>
            <person name="Kuroiwa T."/>
        </authorList>
    </citation>
    <scope>NUCLEOTIDE SEQUENCE [LARGE SCALE GENOMIC DNA]</scope>
    <source>
        <strain evidence="7 8">10D</strain>
    </source>
</reference>
<evidence type="ECO:0000256" key="5">
    <source>
        <dbReference type="ARBA" id="ARBA00023242"/>
    </source>
</evidence>
<dbReference type="AlphaFoldDB" id="M1V7C0"/>
<dbReference type="Gene3D" id="1.20.58.200">
    <property type="entry name" value="Translin, domain 2"/>
    <property type="match status" value="1"/>
</dbReference>
<dbReference type="InterPro" id="IPR016068">
    <property type="entry name" value="Translin_N"/>
</dbReference>
<dbReference type="EMBL" id="AP006501">
    <property type="protein sequence ID" value="BAM82945.1"/>
    <property type="molecule type" value="Genomic_DNA"/>
</dbReference>
<dbReference type="GO" id="GO:0005737">
    <property type="term" value="C:cytoplasm"/>
    <property type="evidence" value="ECO:0007669"/>
    <property type="project" value="UniProtKB-SubCell"/>
</dbReference>
<feature type="region of interest" description="Disordered" evidence="6">
    <location>
        <begin position="1"/>
        <end position="22"/>
    </location>
</feature>
<dbReference type="Proteomes" id="UP000007014">
    <property type="component" value="Chromosome 19"/>
</dbReference>
<evidence type="ECO:0000256" key="2">
    <source>
        <dbReference type="ARBA" id="ARBA00004496"/>
    </source>
</evidence>
<dbReference type="PANTHER" id="PTHR10741">
    <property type="entry name" value="TRANSLIN AND TRANSLIN ASSOCIATED PROTEIN X"/>
    <property type="match status" value="1"/>
</dbReference>
<gene>
    <name evidence="7" type="ORF">CYME_CMS369C</name>
</gene>
<dbReference type="OrthoDB" id="31005at2759"/>
<comment type="similarity">
    <text evidence="3">Belongs to the translin family.</text>
</comment>
<dbReference type="GeneID" id="16997341"/>
<dbReference type="Pfam" id="PF01997">
    <property type="entry name" value="Translin"/>
    <property type="match status" value="1"/>
</dbReference>
<evidence type="ECO:0000313" key="8">
    <source>
        <dbReference type="Proteomes" id="UP000007014"/>
    </source>
</evidence>
<dbReference type="eggNOG" id="KOG3066">
    <property type="taxonomic scope" value="Eukaryota"/>
</dbReference>
<keyword evidence="8" id="KW-1185">Reference proteome</keyword>
<evidence type="ECO:0000256" key="6">
    <source>
        <dbReference type="SAM" id="MobiDB-lite"/>
    </source>
</evidence>
<dbReference type="InterPro" id="IPR002848">
    <property type="entry name" value="Translin_fam"/>
</dbReference>
<dbReference type="Gene3D" id="1.20.58.190">
    <property type="entry name" value="Translin, domain 1"/>
    <property type="match status" value="1"/>
</dbReference>
<dbReference type="CDD" id="cd14820">
    <property type="entry name" value="TRAX"/>
    <property type="match status" value="1"/>
</dbReference>
<protein>
    <submittedName>
        <fullName evidence="7">Similar to translin-associated factor X</fullName>
    </submittedName>
</protein>
<dbReference type="GO" id="GO:0043565">
    <property type="term" value="F:sequence-specific DNA binding"/>
    <property type="evidence" value="ECO:0007669"/>
    <property type="project" value="InterPro"/>
</dbReference>
<proteinExistence type="inferred from homology"/>
<organism evidence="7 8">
    <name type="scientific">Cyanidioschyzon merolae (strain NIES-3377 / 10D)</name>
    <name type="common">Unicellular red alga</name>
    <dbReference type="NCBI Taxonomy" id="280699"/>
    <lineage>
        <taxon>Eukaryota</taxon>
        <taxon>Rhodophyta</taxon>
        <taxon>Bangiophyceae</taxon>
        <taxon>Cyanidiales</taxon>
        <taxon>Cyanidiaceae</taxon>
        <taxon>Cyanidioschyzon</taxon>
    </lineage>
</organism>
<accession>M1V7C0</accession>
<evidence type="ECO:0000256" key="3">
    <source>
        <dbReference type="ARBA" id="ARBA00005902"/>
    </source>
</evidence>
<evidence type="ECO:0000256" key="1">
    <source>
        <dbReference type="ARBA" id="ARBA00004123"/>
    </source>
</evidence>
<dbReference type="GO" id="GO:0005634">
    <property type="term" value="C:nucleus"/>
    <property type="evidence" value="ECO:0007669"/>
    <property type="project" value="UniProtKB-SubCell"/>
</dbReference>
<dbReference type="SUPFAM" id="SSF74784">
    <property type="entry name" value="Translin"/>
    <property type="match status" value="1"/>
</dbReference>
<sequence length="285" mass="32274">MSLKRPLPDPTDSELVSVNSADVREPEASHTITKLFTALGAALDERLERRERFVRASRDLTMAAKKAIFELQRLKSSLRRLRDTQTQEAWAKTEQTFDRLQGLLRGGILKELEATPAFSDTYWQYHQVFSPGVQEYVEALAFRHWFKDARILQFQATCEKLAPFPLEVSDYLLGLCDASGEVMRLAVQSSALGEQGVAFEASSFLDTLRRECTRISARTRRAWPPSMQQDLDRKLVTMGESLQKVQDVCYRLCLRRAERAVLGLDDRDEADDGADAGIQAEEIIG</sequence>
<dbReference type="InterPro" id="IPR016069">
    <property type="entry name" value="Translin_C"/>
</dbReference>
<keyword evidence="5" id="KW-0539">Nucleus</keyword>
<evidence type="ECO:0000313" key="7">
    <source>
        <dbReference type="EMBL" id="BAM82945.1"/>
    </source>
</evidence>
<dbReference type="RefSeq" id="XP_005538981.1">
    <property type="nucleotide sequence ID" value="XM_005538924.1"/>
</dbReference>
<dbReference type="KEGG" id="cme:CYME_CMS369C"/>
<reference evidence="7 8" key="1">
    <citation type="journal article" date="2004" name="Nature">
        <title>Genome sequence of the ultrasmall unicellular red alga Cyanidioschyzon merolae 10D.</title>
        <authorList>
            <person name="Matsuzaki M."/>
            <person name="Misumi O."/>
            <person name="Shin-i T."/>
            <person name="Maruyama S."/>
            <person name="Takahara M."/>
            <person name="Miyagishima S."/>
            <person name="Mori T."/>
            <person name="Nishida K."/>
            <person name="Yagisawa F."/>
            <person name="Nishida K."/>
            <person name="Yoshida Y."/>
            <person name="Nishimura Y."/>
            <person name="Nakao S."/>
            <person name="Kobayashi T."/>
            <person name="Momoyama Y."/>
            <person name="Higashiyama T."/>
            <person name="Minoda A."/>
            <person name="Sano M."/>
            <person name="Nomoto H."/>
            <person name="Oishi K."/>
            <person name="Hayashi H."/>
            <person name="Ohta F."/>
            <person name="Nishizaka S."/>
            <person name="Haga S."/>
            <person name="Miura S."/>
            <person name="Morishita T."/>
            <person name="Kabeya Y."/>
            <person name="Terasawa K."/>
            <person name="Suzuki Y."/>
            <person name="Ishii Y."/>
            <person name="Asakawa S."/>
            <person name="Takano H."/>
            <person name="Ohta N."/>
            <person name="Kuroiwa H."/>
            <person name="Tanaka K."/>
            <person name="Shimizu N."/>
            <person name="Sugano S."/>
            <person name="Sato N."/>
            <person name="Nozaki H."/>
            <person name="Ogasawara N."/>
            <person name="Kohara Y."/>
            <person name="Kuroiwa T."/>
        </authorList>
    </citation>
    <scope>NUCLEOTIDE SEQUENCE [LARGE SCALE GENOMIC DNA]</scope>
    <source>
        <strain evidence="7 8">10D</strain>
    </source>
</reference>
<evidence type="ECO:0000256" key="4">
    <source>
        <dbReference type="ARBA" id="ARBA00022490"/>
    </source>
</evidence>
<comment type="subcellular location">
    <subcellularLocation>
        <location evidence="2">Cytoplasm</location>
    </subcellularLocation>
    <subcellularLocation>
        <location evidence="1">Nucleus</location>
    </subcellularLocation>
</comment>
<name>M1V7C0_CYAM1</name>
<dbReference type="InterPro" id="IPR036081">
    <property type="entry name" value="Translin_sf"/>
</dbReference>
<keyword evidence="4" id="KW-0963">Cytoplasm</keyword>